<sequence>MNWRLSKRCVANEQCYRNPWRLTAHLHVTPWQQLEEQWEMDCVSEGEKQKRKVNEAVEEIKIMIEKEKEAKGNA</sequence>
<dbReference type="Proteomes" id="UP001386955">
    <property type="component" value="Unassembled WGS sequence"/>
</dbReference>
<name>A0AAN9SQ61_PSOTE</name>
<protein>
    <submittedName>
        <fullName evidence="1">Uncharacterized protein</fullName>
    </submittedName>
</protein>
<proteinExistence type="predicted"/>
<evidence type="ECO:0000313" key="2">
    <source>
        <dbReference type="Proteomes" id="UP001386955"/>
    </source>
</evidence>
<dbReference type="AlphaFoldDB" id="A0AAN9SQ61"/>
<evidence type="ECO:0000313" key="1">
    <source>
        <dbReference type="EMBL" id="KAK7398809.1"/>
    </source>
</evidence>
<dbReference type="EMBL" id="JAYMYS010000003">
    <property type="protein sequence ID" value="KAK7398809.1"/>
    <property type="molecule type" value="Genomic_DNA"/>
</dbReference>
<comment type="caution">
    <text evidence="1">The sequence shown here is derived from an EMBL/GenBank/DDBJ whole genome shotgun (WGS) entry which is preliminary data.</text>
</comment>
<reference evidence="1 2" key="1">
    <citation type="submission" date="2024-01" db="EMBL/GenBank/DDBJ databases">
        <title>The genomes of 5 underutilized Papilionoideae crops provide insights into root nodulation and disease resistanc.</title>
        <authorList>
            <person name="Jiang F."/>
        </authorList>
    </citation>
    <scope>NUCLEOTIDE SEQUENCE [LARGE SCALE GENOMIC DNA]</scope>
    <source>
        <strain evidence="1">DUOXIRENSHENG_FW03</strain>
        <tissue evidence="1">Leaves</tissue>
    </source>
</reference>
<accession>A0AAN9SQ61</accession>
<keyword evidence="2" id="KW-1185">Reference proteome</keyword>
<gene>
    <name evidence="1" type="ORF">VNO78_09982</name>
</gene>
<organism evidence="1 2">
    <name type="scientific">Psophocarpus tetragonolobus</name>
    <name type="common">Winged bean</name>
    <name type="synonym">Dolichos tetragonolobus</name>
    <dbReference type="NCBI Taxonomy" id="3891"/>
    <lineage>
        <taxon>Eukaryota</taxon>
        <taxon>Viridiplantae</taxon>
        <taxon>Streptophyta</taxon>
        <taxon>Embryophyta</taxon>
        <taxon>Tracheophyta</taxon>
        <taxon>Spermatophyta</taxon>
        <taxon>Magnoliopsida</taxon>
        <taxon>eudicotyledons</taxon>
        <taxon>Gunneridae</taxon>
        <taxon>Pentapetalae</taxon>
        <taxon>rosids</taxon>
        <taxon>fabids</taxon>
        <taxon>Fabales</taxon>
        <taxon>Fabaceae</taxon>
        <taxon>Papilionoideae</taxon>
        <taxon>50 kb inversion clade</taxon>
        <taxon>NPAAA clade</taxon>
        <taxon>indigoferoid/millettioid clade</taxon>
        <taxon>Phaseoleae</taxon>
        <taxon>Psophocarpus</taxon>
    </lineage>
</organism>